<dbReference type="Proteomes" id="UP001158049">
    <property type="component" value="Unassembled WGS sequence"/>
</dbReference>
<reference evidence="1 2" key="1">
    <citation type="submission" date="2017-05" db="EMBL/GenBank/DDBJ databases">
        <authorList>
            <person name="Varghese N."/>
            <person name="Submissions S."/>
        </authorList>
    </citation>
    <scope>NUCLEOTIDE SEQUENCE [LARGE SCALE GENOMIC DNA]</scope>
    <source>
        <strain evidence="1 2">DSM 26001</strain>
    </source>
</reference>
<name>A0ABY1Q1L4_9BURK</name>
<keyword evidence="2" id="KW-1185">Reference proteome</keyword>
<gene>
    <name evidence="1" type="ORF">SAMN06295970_104203</name>
</gene>
<organism evidence="1 2">
    <name type="scientific">Noviherbaspirillum suwonense</name>
    <dbReference type="NCBI Taxonomy" id="1224511"/>
    <lineage>
        <taxon>Bacteria</taxon>
        <taxon>Pseudomonadati</taxon>
        <taxon>Pseudomonadota</taxon>
        <taxon>Betaproteobacteria</taxon>
        <taxon>Burkholderiales</taxon>
        <taxon>Oxalobacteraceae</taxon>
        <taxon>Noviherbaspirillum</taxon>
    </lineage>
</organism>
<accession>A0ABY1Q1L4</accession>
<dbReference type="EMBL" id="FXUL01000004">
    <property type="protein sequence ID" value="SMP55596.1"/>
    <property type="molecule type" value="Genomic_DNA"/>
</dbReference>
<evidence type="ECO:0000313" key="1">
    <source>
        <dbReference type="EMBL" id="SMP55596.1"/>
    </source>
</evidence>
<evidence type="ECO:0000313" key="2">
    <source>
        <dbReference type="Proteomes" id="UP001158049"/>
    </source>
</evidence>
<sequence length="187" mass="21002">MITCIIGPRSVGSCWTIAGGLMQVARAGAQQDGALCLILQKGNDNFVIERQPKGRERRRDNGPNTIDQIVQQNLQRAHIFSIPTVNGSIQPSRLRNCKSLAVPTRRSRPVTGIFLQIAEQRQSRYLDEALLLRLQHHLLLRQLRDRLYVVEGLDRRQLVGVLYVPRAAGSVPSWIFSASLALPRFCV</sequence>
<comment type="caution">
    <text evidence="1">The sequence shown here is derived from an EMBL/GenBank/DDBJ whole genome shotgun (WGS) entry which is preliminary data.</text>
</comment>
<protein>
    <submittedName>
        <fullName evidence="1">Uncharacterized protein</fullName>
    </submittedName>
</protein>
<proteinExistence type="predicted"/>